<feature type="region of interest" description="Disordered" evidence="1">
    <location>
        <begin position="82"/>
        <end position="101"/>
    </location>
</feature>
<proteinExistence type="predicted"/>
<evidence type="ECO:0000313" key="2">
    <source>
        <dbReference type="EnsemblPlants" id="LPERR03G19530.1"/>
    </source>
</evidence>
<evidence type="ECO:0000313" key="3">
    <source>
        <dbReference type="Proteomes" id="UP000032180"/>
    </source>
</evidence>
<dbReference type="AlphaFoldDB" id="A0A0D9VVP0"/>
<dbReference type="EnsemblPlants" id="LPERR03G19530.1">
    <property type="protein sequence ID" value="LPERR03G19530.1"/>
    <property type="gene ID" value="LPERR03G19530"/>
</dbReference>
<protein>
    <submittedName>
        <fullName evidence="2">Uncharacterized protein</fullName>
    </submittedName>
</protein>
<keyword evidence="3" id="KW-1185">Reference proteome</keyword>
<dbReference type="Gramene" id="LPERR03G19530.1">
    <property type="protein sequence ID" value="LPERR03G19530.1"/>
    <property type="gene ID" value="LPERR03G19530"/>
</dbReference>
<sequence>MGASPLLTSRRSGNGELALTLHRDAERWPLVPGADPWRTTSMFRVTFLLHFLNWRILVQPGLPLLTKYVNMRVVHCPQEKTKVRPMLSSSSDEDEEEASSDDVAIDEDYIAFDELTSFYLEGAPQPTQPTQYELCPTCAQKTK</sequence>
<reference evidence="2 3" key="1">
    <citation type="submission" date="2012-08" db="EMBL/GenBank/DDBJ databases">
        <title>Oryza genome evolution.</title>
        <authorList>
            <person name="Wing R.A."/>
        </authorList>
    </citation>
    <scope>NUCLEOTIDE SEQUENCE</scope>
</reference>
<reference evidence="2" key="3">
    <citation type="submission" date="2015-04" db="UniProtKB">
        <authorList>
            <consortium name="EnsemblPlants"/>
        </authorList>
    </citation>
    <scope>IDENTIFICATION</scope>
</reference>
<accession>A0A0D9VVP0</accession>
<organism evidence="2 3">
    <name type="scientific">Leersia perrieri</name>
    <dbReference type="NCBI Taxonomy" id="77586"/>
    <lineage>
        <taxon>Eukaryota</taxon>
        <taxon>Viridiplantae</taxon>
        <taxon>Streptophyta</taxon>
        <taxon>Embryophyta</taxon>
        <taxon>Tracheophyta</taxon>
        <taxon>Spermatophyta</taxon>
        <taxon>Magnoliopsida</taxon>
        <taxon>Liliopsida</taxon>
        <taxon>Poales</taxon>
        <taxon>Poaceae</taxon>
        <taxon>BOP clade</taxon>
        <taxon>Oryzoideae</taxon>
        <taxon>Oryzeae</taxon>
        <taxon>Oryzinae</taxon>
        <taxon>Leersia</taxon>
    </lineage>
</organism>
<feature type="compositionally biased region" description="Acidic residues" evidence="1">
    <location>
        <begin position="91"/>
        <end position="101"/>
    </location>
</feature>
<evidence type="ECO:0000256" key="1">
    <source>
        <dbReference type="SAM" id="MobiDB-lite"/>
    </source>
</evidence>
<name>A0A0D9VVP0_9ORYZ</name>
<dbReference type="HOGENOM" id="CLU_1808988_0_0_1"/>
<reference evidence="3" key="2">
    <citation type="submission" date="2013-12" db="EMBL/GenBank/DDBJ databases">
        <authorList>
            <person name="Yu Y."/>
            <person name="Lee S."/>
            <person name="de Baynast K."/>
            <person name="Wissotski M."/>
            <person name="Liu L."/>
            <person name="Talag J."/>
            <person name="Goicoechea J."/>
            <person name="Angelova A."/>
            <person name="Jetty R."/>
            <person name="Kudrna D."/>
            <person name="Golser W."/>
            <person name="Rivera L."/>
            <person name="Zhang J."/>
            <person name="Wing R."/>
        </authorList>
    </citation>
    <scope>NUCLEOTIDE SEQUENCE</scope>
</reference>
<dbReference type="Proteomes" id="UP000032180">
    <property type="component" value="Chromosome 3"/>
</dbReference>